<dbReference type="Gene3D" id="3.10.105.10">
    <property type="entry name" value="Dipeptide-binding Protein, Domain 3"/>
    <property type="match status" value="1"/>
</dbReference>
<feature type="signal peptide" evidence="1">
    <location>
        <begin position="1"/>
        <end position="21"/>
    </location>
</feature>
<dbReference type="PROSITE" id="PS51257">
    <property type="entry name" value="PROKAR_LIPOPROTEIN"/>
    <property type="match status" value="1"/>
</dbReference>
<comment type="caution">
    <text evidence="3">The sequence shown here is derived from an EMBL/GenBank/DDBJ whole genome shotgun (WGS) entry which is preliminary data.</text>
</comment>
<accession>A0ABV8UVY8</accession>
<reference evidence="4" key="1">
    <citation type="journal article" date="2019" name="Int. J. Syst. Evol. Microbiol.">
        <title>The Global Catalogue of Microorganisms (GCM) 10K type strain sequencing project: providing services to taxonomists for standard genome sequencing and annotation.</title>
        <authorList>
            <consortium name="The Broad Institute Genomics Platform"/>
            <consortium name="The Broad Institute Genome Sequencing Center for Infectious Disease"/>
            <person name="Wu L."/>
            <person name="Ma J."/>
        </authorList>
    </citation>
    <scope>NUCLEOTIDE SEQUENCE [LARGE SCALE GENOMIC DNA]</scope>
    <source>
        <strain evidence="4">CCUG 50353</strain>
    </source>
</reference>
<evidence type="ECO:0000313" key="4">
    <source>
        <dbReference type="Proteomes" id="UP001595733"/>
    </source>
</evidence>
<sequence length="542" mass="59880">MRKNQVLNILAMGLFIILLLAGCSDSENNTGTSDAVEVGEPKTGGTITIAMSEEPDTLDLHKTGMLAATNVSANFGGALLSQNPETMEFEPNLAESWDVSEDGTTWTFKIRSGVTHHDGTPFNAKTYEATLKRALDPATNALTAKTQLAEVESVSAPDESTLVIKTKQPFAPLLQYLSTPAYLLPMSMDAIEKHGDQYGRNPVSVGPWKFESWVSGQEVTFVKNEDYNWKEPFFTNDGPPKPDKLVLKFITDTQTKLAALDSGTVDAALALQAKDVEKYENNPNFEIVETVRTGPSAFIMTNLRRPILQDIHVRRALNLGVDKENLLQAAIQGAGVVDYGPLPTSLFGYDENIESYGYKYDLEKAKAELEEAGWKLNGKGIREKDGETLTLEMLSSPSWGTAAEILQAMYKELGIDIKITTLEVAVLIETAAKGDYDLTMLGYASHDPDILYMLMHSGQKEALNLGHIDNKQLDELLELGRSAVVPEERKNAYIEIQKLAVEEAWWVPLYTAKEYNVISKRVQGITVHPIRGILFNDAWVNE</sequence>
<evidence type="ECO:0000313" key="3">
    <source>
        <dbReference type="EMBL" id="MFC4354736.1"/>
    </source>
</evidence>
<feature type="domain" description="Solute-binding protein family 5" evidence="2">
    <location>
        <begin position="88"/>
        <end position="455"/>
    </location>
</feature>
<keyword evidence="4" id="KW-1185">Reference proteome</keyword>
<dbReference type="RefSeq" id="WP_378141017.1">
    <property type="nucleotide sequence ID" value="NZ_JBHSEF010000016.1"/>
</dbReference>
<dbReference type="Pfam" id="PF00496">
    <property type="entry name" value="SBP_bac_5"/>
    <property type="match status" value="1"/>
</dbReference>
<evidence type="ECO:0000256" key="1">
    <source>
        <dbReference type="SAM" id="SignalP"/>
    </source>
</evidence>
<dbReference type="InterPro" id="IPR030678">
    <property type="entry name" value="Peptide/Ni-bd"/>
</dbReference>
<dbReference type="EMBL" id="JBHSEF010000016">
    <property type="protein sequence ID" value="MFC4354736.1"/>
    <property type="molecule type" value="Genomic_DNA"/>
</dbReference>
<dbReference type="PANTHER" id="PTHR30290">
    <property type="entry name" value="PERIPLASMIC BINDING COMPONENT OF ABC TRANSPORTER"/>
    <property type="match status" value="1"/>
</dbReference>
<organism evidence="3 4">
    <name type="scientific">Chryseomicrobium palamuruense</name>
    <dbReference type="NCBI Taxonomy" id="682973"/>
    <lineage>
        <taxon>Bacteria</taxon>
        <taxon>Bacillati</taxon>
        <taxon>Bacillota</taxon>
        <taxon>Bacilli</taxon>
        <taxon>Bacillales</taxon>
        <taxon>Caryophanaceae</taxon>
        <taxon>Chryseomicrobium</taxon>
    </lineage>
</organism>
<dbReference type="SUPFAM" id="SSF53850">
    <property type="entry name" value="Periplasmic binding protein-like II"/>
    <property type="match status" value="1"/>
</dbReference>
<keyword evidence="1" id="KW-0732">Signal</keyword>
<gene>
    <name evidence="3" type="ORF">ACFO0S_06640</name>
</gene>
<evidence type="ECO:0000259" key="2">
    <source>
        <dbReference type="Pfam" id="PF00496"/>
    </source>
</evidence>
<dbReference type="Proteomes" id="UP001595733">
    <property type="component" value="Unassembled WGS sequence"/>
</dbReference>
<dbReference type="PIRSF" id="PIRSF002741">
    <property type="entry name" value="MppA"/>
    <property type="match status" value="1"/>
</dbReference>
<dbReference type="InterPro" id="IPR039424">
    <property type="entry name" value="SBP_5"/>
</dbReference>
<feature type="chain" id="PRO_5045416910" evidence="1">
    <location>
        <begin position="22"/>
        <end position="542"/>
    </location>
</feature>
<dbReference type="Gene3D" id="3.40.190.10">
    <property type="entry name" value="Periplasmic binding protein-like II"/>
    <property type="match status" value="1"/>
</dbReference>
<dbReference type="InterPro" id="IPR000914">
    <property type="entry name" value="SBP_5_dom"/>
</dbReference>
<proteinExistence type="predicted"/>
<dbReference type="CDD" id="cd08492">
    <property type="entry name" value="PBP2_NikA_DppA_OppA_like_15"/>
    <property type="match status" value="1"/>
</dbReference>
<protein>
    <submittedName>
        <fullName evidence="3">ABC transporter substrate-binding protein</fullName>
    </submittedName>
</protein>
<name>A0ABV8UVY8_9BACL</name>